<feature type="compositionally biased region" description="Pro residues" evidence="1">
    <location>
        <begin position="51"/>
        <end position="60"/>
    </location>
</feature>
<accession>A0ABQ4TS47</accession>
<dbReference type="EMBL" id="BPRB01000011">
    <property type="protein sequence ID" value="GJE58169.1"/>
    <property type="molecule type" value="Genomic_DNA"/>
</dbReference>
<evidence type="ECO:0000313" key="3">
    <source>
        <dbReference type="Proteomes" id="UP001055057"/>
    </source>
</evidence>
<keyword evidence="3" id="KW-1185">Reference proteome</keyword>
<gene>
    <name evidence="2" type="ORF">MPOCJGCO_0248</name>
</gene>
<proteinExistence type="predicted"/>
<sequence length="79" mass="8347">MLPPRLWPATISRLCAPGALSVPSIVRRADIAAGAIASLTGLRSNRVTPADSPPKNPPTASPNQARRPRSSTRAPRQPM</sequence>
<reference evidence="2" key="1">
    <citation type="journal article" date="2021" name="Front. Microbiol.">
        <title>Comprehensive Comparative Genomics and Phenotyping of Methylobacterium Species.</title>
        <authorList>
            <person name="Alessa O."/>
            <person name="Ogura Y."/>
            <person name="Fujitani Y."/>
            <person name="Takami H."/>
            <person name="Hayashi T."/>
            <person name="Sahin N."/>
            <person name="Tani A."/>
        </authorList>
    </citation>
    <scope>NUCLEOTIDE SEQUENCE</scope>
    <source>
        <strain evidence="2">DSM 23632</strain>
    </source>
</reference>
<comment type="caution">
    <text evidence="2">The sequence shown here is derived from an EMBL/GenBank/DDBJ whole genome shotgun (WGS) entry which is preliminary data.</text>
</comment>
<evidence type="ECO:0000256" key="1">
    <source>
        <dbReference type="SAM" id="MobiDB-lite"/>
    </source>
</evidence>
<protein>
    <submittedName>
        <fullName evidence="2">Uncharacterized protein</fullName>
    </submittedName>
</protein>
<organism evidence="2 3">
    <name type="scientific">Methylobacterium trifolii</name>
    <dbReference type="NCBI Taxonomy" id="1003092"/>
    <lineage>
        <taxon>Bacteria</taxon>
        <taxon>Pseudomonadati</taxon>
        <taxon>Pseudomonadota</taxon>
        <taxon>Alphaproteobacteria</taxon>
        <taxon>Hyphomicrobiales</taxon>
        <taxon>Methylobacteriaceae</taxon>
        <taxon>Methylobacterium</taxon>
    </lineage>
</organism>
<reference evidence="2" key="2">
    <citation type="submission" date="2021-08" db="EMBL/GenBank/DDBJ databases">
        <authorList>
            <person name="Tani A."/>
            <person name="Ola A."/>
            <person name="Ogura Y."/>
            <person name="Katsura K."/>
            <person name="Hayashi T."/>
        </authorList>
    </citation>
    <scope>NUCLEOTIDE SEQUENCE</scope>
    <source>
        <strain evidence="2">DSM 23632</strain>
    </source>
</reference>
<dbReference type="Proteomes" id="UP001055057">
    <property type="component" value="Unassembled WGS sequence"/>
</dbReference>
<name>A0ABQ4TS47_9HYPH</name>
<evidence type="ECO:0000313" key="2">
    <source>
        <dbReference type="EMBL" id="GJE58169.1"/>
    </source>
</evidence>
<feature type="region of interest" description="Disordered" evidence="1">
    <location>
        <begin position="40"/>
        <end position="79"/>
    </location>
</feature>